<comment type="caution">
    <text evidence="6">The sequence shown here is derived from an EMBL/GenBank/DDBJ whole genome shotgun (WGS) entry which is preliminary data.</text>
</comment>
<dbReference type="Pfam" id="PF00890">
    <property type="entry name" value="FAD_binding_2"/>
    <property type="match status" value="1"/>
</dbReference>
<accession>A0A4Q2UUG1</accession>
<evidence type="ECO:0000313" key="6">
    <source>
        <dbReference type="EMBL" id="RYC77925.1"/>
    </source>
</evidence>
<keyword evidence="4" id="KW-0560">Oxidoreductase</keyword>
<gene>
    <name evidence="6" type="ORF">BFJ63_vAg19201</name>
</gene>
<dbReference type="InterPro" id="IPR000172">
    <property type="entry name" value="GMC_OxRdtase_N"/>
</dbReference>
<dbReference type="SUPFAM" id="SSF51905">
    <property type="entry name" value="FAD/NAD(P)-binding domain"/>
    <property type="match status" value="1"/>
</dbReference>
<name>A0A4Q2UUG1_FUSOX</name>
<dbReference type="InterPro" id="IPR001763">
    <property type="entry name" value="Rhodanese-like_dom"/>
</dbReference>
<dbReference type="EMBL" id="MQTW01001620">
    <property type="protein sequence ID" value="RYC77925.1"/>
    <property type="molecule type" value="Genomic_DNA"/>
</dbReference>
<dbReference type="Pfam" id="PF00732">
    <property type="entry name" value="GMC_oxred_N"/>
    <property type="match status" value="1"/>
</dbReference>
<dbReference type="AlphaFoldDB" id="A0A4Q2UUG1"/>
<dbReference type="GO" id="GO:0016614">
    <property type="term" value="F:oxidoreductase activity, acting on CH-OH group of donors"/>
    <property type="evidence" value="ECO:0007669"/>
    <property type="project" value="InterPro"/>
</dbReference>
<keyword evidence="2" id="KW-0285">Flavoprotein</keyword>
<evidence type="ECO:0000256" key="3">
    <source>
        <dbReference type="ARBA" id="ARBA00022827"/>
    </source>
</evidence>
<dbReference type="Proteomes" id="UP000290540">
    <property type="component" value="Unassembled WGS sequence"/>
</dbReference>
<evidence type="ECO:0000256" key="1">
    <source>
        <dbReference type="ARBA" id="ARBA00010790"/>
    </source>
</evidence>
<feature type="domain" description="Rhodanese" evidence="5">
    <location>
        <begin position="55"/>
        <end position="92"/>
    </location>
</feature>
<evidence type="ECO:0000256" key="4">
    <source>
        <dbReference type="ARBA" id="ARBA00023002"/>
    </source>
</evidence>
<protein>
    <recommendedName>
        <fullName evidence="5">Rhodanese domain-containing protein</fullName>
    </recommendedName>
</protein>
<evidence type="ECO:0000313" key="7">
    <source>
        <dbReference type="Proteomes" id="UP000290540"/>
    </source>
</evidence>
<dbReference type="PANTHER" id="PTHR46056:SF12">
    <property type="entry name" value="LONG-CHAIN-ALCOHOL OXIDASE"/>
    <property type="match status" value="1"/>
</dbReference>
<organism evidence="6 7">
    <name type="scientific">Fusarium oxysporum f. sp. narcissi</name>
    <dbReference type="NCBI Taxonomy" id="451672"/>
    <lineage>
        <taxon>Eukaryota</taxon>
        <taxon>Fungi</taxon>
        <taxon>Dikarya</taxon>
        <taxon>Ascomycota</taxon>
        <taxon>Pezizomycotina</taxon>
        <taxon>Sordariomycetes</taxon>
        <taxon>Hypocreomycetidae</taxon>
        <taxon>Hypocreales</taxon>
        <taxon>Nectriaceae</taxon>
        <taxon>Fusarium</taxon>
        <taxon>Fusarium oxysporum species complex</taxon>
    </lineage>
</organism>
<dbReference type="GO" id="GO:0050660">
    <property type="term" value="F:flavin adenine dinucleotide binding"/>
    <property type="evidence" value="ECO:0007669"/>
    <property type="project" value="InterPro"/>
</dbReference>
<dbReference type="Gene3D" id="3.50.50.60">
    <property type="entry name" value="FAD/NAD(P)-binding domain"/>
    <property type="match status" value="1"/>
</dbReference>
<sequence>MGVIPIRQVASLTASTRIAFEAVNCTLGKGYEYNFIQLPPGETPEVLEADAVIVGSGCGGGVCAKVLAEAGLRVIVVDKGYYWPPEYFPMTEEQGPSHLFMNGGSIMSDDASICVFAGETWGGGGTINWSASLHLQGYVRREWSSSGLPFFTSTAFQESIDRVCDTMLLNVGGFTLNFRIKVQD</sequence>
<evidence type="ECO:0000256" key="2">
    <source>
        <dbReference type="ARBA" id="ARBA00022630"/>
    </source>
</evidence>
<comment type="similarity">
    <text evidence="1">Belongs to the GMC oxidoreductase family.</text>
</comment>
<dbReference type="InterPro" id="IPR036188">
    <property type="entry name" value="FAD/NAD-bd_sf"/>
</dbReference>
<reference evidence="6 7" key="1">
    <citation type="submission" date="2016-12" db="EMBL/GenBank/DDBJ databases">
        <title>Draft genome sequence of Fusarium oxysporum causing rot on Narcissus.</title>
        <authorList>
            <person name="Armitage A.D."/>
            <person name="Taylor A."/>
            <person name="Clarkson J.P."/>
            <person name="Harrison R.J."/>
            <person name="Jackson A.C."/>
        </authorList>
    </citation>
    <scope>NUCLEOTIDE SEQUENCE [LARGE SCALE GENOMIC DNA]</scope>
    <source>
        <strain evidence="6 7">N139</strain>
    </source>
</reference>
<dbReference type="PANTHER" id="PTHR46056">
    <property type="entry name" value="LONG-CHAIN-ALCOHOL OXIDASE"/>
    <property type="match status" value="1"/>
</dbReference>
<evidence type="ECO:0000259" key="5">
    <source>
        <dbReference type="PROSITE" id="PS50206"/>
    </source>
</evidence>
<proteinExistence type="inferred from homology"/>
<dbReference type="InterPro" id="IPR003953">
    <property type="entry name" value="FAD-dep_OxRdtase_2_FAD-bd"/>
</dbReference>
<dbReference type="PROSITE" id="PS50206">
    <property type="entry name" value="RHODANESE_3"/>
    <property type="match status" value="1"/>
</dbReference>
<keyword evidence="3" id="KW-0274">FAD</keyword>